<dbReference type="InterPro" id="IPR036318">
    <property type="entry name" value="FAD-bd_PCMH-like_sf"/>
</dbReference>
<evidence type="ECO:0000313" key="4">
    <source>
        <dbReference type="EMBL" id="MBB4011265.1"/>
    </source>
</evidence>
<protein>
    <submittedName>
        <fullName evidence="4">Glycolate oxidase FAD binding subunit</fullName>
    </submittedName>
</protein>
<name>A0A840BDU5_9RHOO</name>
<sequence length="358" mass="38063">MPQRLDPVLADWCARVQDAAKRLEPIAIRGGDSKRFLGSHRGGVVLDTRLWQGIECYEPSELVVKVRAGTPLAALEAALDERGQMLAFEPPHFGAATAGGMVAAGLSGPRRAAAGAVRDHLLGVTVMDGRGDVLRFGGQVMKNVAGYDVSRLMAGAMGTLGILLDVSLKVMPKPVAEVTQRMDLSQQAALDRCNRWGGRPMPVSATCWVEGALYVRLSGAAAAVASAQAEIGGECLDACVASRLWASVREQTHPYFSRPQRLWRASVPGTTPAWSSAATLVEWGGALRWIYADAGDDSPREWAIASGGTARVFRRDGAEAVAPKVADIPPSLAGLHRRLKAAFDPAGVLNRAQLDPAW</sequence>
<dbReference type="RefSeq" id="WP_183631669.1">
    <property type="nucleotide sequence ID" value="NZ_BAABLE010000011.1"/>
</dbReference>
<dbReference type="Gene3D" id="3.30.465.10">
    <property type="match status" value="1"/>
</dbReference>
<dbReference type="GO" id="GO:0071949">
    <property type="term" value="F:FAD binding"/>
    <property type="evidence" value="ECO:0007669"/>
    <property type="project" value="InterPro"/>
</dbReference>
<dbReference type="InterPro" id="IPR006094">
    <property type="entry name" value="Oxid_FAD_bind_N"/>
</dbReference>
<evidence type="ECO:0000256" key="1">
    <source>
        <dbReference type="ARBA" id="ARBA00022630"/>
    </source>
</evidence>
<evidence type="ECO:0000256" key="2">
    <source>
        <dbReference type="ARBA" id="ARBA00022827"/>
    </source>
</evidence>
<evidence type="ECO:0000313" key="5">
    <source>
        <dbReference type="Proteomes" id="UP000561045"/>
    </source>
</evidence>
<dbReference type="NCBIfam" id="NF008439">
    <property type="entry name" value="PRK11282.1"/>
    <property type="match status" value="1"/>
</dbReference>
<organism evidence="4 5">
    <name type="scientific">Niveibacterium umoris</name>
    <dbReference type="NCBI Taxonomy" id="1193620"/>
    <lineage>
        <taxon>Bacteria</taxon>
        <taxon>Pseudomonadati</taxon>
        <taxon>Pseudomonadota</taxon>
        <taxon>Betaproteobacteria</taxon>
        <taxon>Rhodocyclales</taxon>
        <taxon>Rhodocyclaceae</taxon>
        <taxon>Niveibacterium</taxon>
    </lineage>
</organism>
<dbReference type="PANTHER" id="PTHR11748">
    <property type="entry name" value="D-LACTATE DEHYDROGENASE"/>
    <property type="match status" value="1"/>
</dbReference>
<dbReference type="SUPFAM" id="SSF56176">
    <property type="entry name" value="FAD-binding/transporter-associated domain-like"/>
    <property type="match status" value="1"/>
</dbReference>
<dbReference type="Proteomes" id="UP000561045">
    <property type="component" value="Unassembled WGS sequence"/>
</dbReference>
<gene>
    <name evidence="4" type="ORF">GGR36_000573</name>
</gene>
<dbReference type="PANTHER" id="PTHR11748:SF103">
    <property type="entry name" value="GLYCOLATE OXIDASE SUBUNIT GLCE"/>
    <property type="match status" value="1"/>
</dbReference>
<dbReference type="AlphaFoldDB" id="A0A840BDU5"/>
<keyword evidence="5" id="KW-1185">Reference proteome</keyword>
<dbReference type="Pfam" id="PF01565">
    <property type="entry name" value="FAD_binding_4"/>
    <property type="match status" value="1"/>
</dbReference>
<dbReference type="InterPro" id="IPR016164">
    <property type="entry name" value="FAD-linked_Oxase-like_C"/>
</dbReference>
<comment type="caution">
    <text evidence="4">The sequence shown here is derived from an EMBL/GenBank/DDBJ whole genome shotgun (WGS) entry which is preliminary data.</text>
</comment>
<dbReference type="GO" id="GO:0003824">
    <property type="term" value="F:catalytic activity"/>
    <property type="evidence" value="ECO:0007669"/>
    <property type="project" value="InterPro"/>
</dbReference>
<evidence type="ECO:0000259" key="3">
    <source>
        <dbReference type="PROSITE" id="PS51387"/>
    </source>
</evidence>
<dbReference type="EMBL" id="JACIET010000001">
    <property type="protein sequence ID" value="MBB4011265.1"/>
    <property type="molecule type" value="Genomic_DNA"/>
</dbReference>
<dbReference type="PROSITE" id="PS51387">
    <property type="entry name" value="FAD_PCMH"/>
    <property type="match status" value="1"/>
</dbReference>
<reference evidence="4 5" key="1">
    <citation type="submission" date="2020-08" db="EMBL/GenBank/DDBJ databases">
        <title>Genomic Encyclopedia of Type Strains, Phase IV (KMG-IV): sequencing the most valuable type-strain genomes for metagenomic binning, comparative biology and taxonomic classification.</title>
        <authorList>
            <person name="Goeker M."/>
        </authorList>
    </citation>
    <scope>NUCLEOTIDE SEQUENCE [LARGE SCALE GENOMIC DNA]</scope>
    <source>
        <strain evidence="4 5">DSM 106739</strain>
    </source>
</reference>
<keyword evidence="1" id="KW-0285">Flavoprotein</keyword>
<keyword evidence="2" id="KW-0274">FAD</keyword>
<dbReference type="SUPFAM" id="SSF55103">
    <property type="entry name" value="FAD-linked oxidases, C-terminal domain"/>
    <property type="match status" value="1"/>
</dbReference>
<dbReference type="InterPro" id="IPR016169">
    <property type="entry name" value="FAD-bd_PCMH_sub2"/>
</dbReference>
<dbReference type="InterPro" id="IPR016166">
    <property type="entry name" value="FAD-bd_PCMH"/>
</dbReference>
<proteinExistence type="predicted"/>
<accession>A0A840BDU5</accession>
<feature type="domain" description="FAD-binding PCMH-type" evidence="3">
    <location>
        <begin position="1"/>
        <end position="173"/>
    </location>
</feature>